<keyword evidence="1" id="KW-0732">Signal</keyword>
<reference evidence="2 3" key="1">
    <citation type="submission" date="2019-01" db="EMBL/GenBank/DDBJ databases">
        <authorList>
            <person name="Chen W.-M."/>
        </authorList>
    </citation>
    <scope>NUCLEOTIDE SEQUENCE [LARGE SCALE GENOMIC DNA]</scope>
    <source>
        <strain evidence="2 3">CCP-7</strain>
    </source>
</reference>
<proteinExistence type="predicted"/>
<sequence>MRVLFLLILGCAAGSLSRQAQASDQFPECTDEARHVAEATPSVAINDFGQANQTIYSLGGYSAVCIGDSVNRYHLEANVAHVRESAGGANAALIGVGLQLFPITGANELAIVPLARLGYEDFQSGRQNIIFGGGIAFVGRLTLASRTERIGACEVAIPVRQLLLYGRTDYSDRRSASSNRPTLSQQKSQLTFAASIGLDQQVGRSPWRWRAAVSHETIDGGTVNGVTALELSARPVSRDHSNYRWNFALRGSLGDHDYRGIAVAITRRFSWK</sequence>
<feature type="signal peptide" evidence="1">
    <location>
        <begin position="1"/>
        <end position="22"/>
    </location>
</feature>
<dbReference type="OrthoDB" id="9900141at2"/>
<evidence type="ECO:0000256" key="1">
    <source>
        <dbReference type="SAM" id="SignalP"/>
    </source>
</evidence>
<accession>A0A437M7E2</accession>
<dbReference type="Proteomes" id="UP000282971">
    <property type="component" value="Unassembled WGS sequence"/>
</dbReference>
<keyword evidence="3" id="KW-1185">Reference proteome</keyword>
<dbReference type="EMBL" id="SACN01000001">
    <property type="protein sequence ID" value="RVT93466.1"/>
    <property type="molecule type" value="Genomic_DNA"/>
</dbReference>
<evidence type="ECO:0000313" key="3">
    <source>
        <dbReference type="Proteomes" id="UP000282971"/>
    </source>
</evidence>
<name>A0A437M7E2_9SPHN</name>
<feature type="chain" id="PRO_5019499537" evidence="1">
    <location>
        <begin position="23"/>
        <end position="272"/>
    </location>
</feature>
<dbReference type="AlphaFoldDB" id="A0A437M7E2"/>
<gene>
    <name evidence="2" type="ORF">EOD43_06205</name>
</gene>
<organism evidence="2 3">
    <name type="scientific">Sphingomonas crocodyli</name>
    <dbReference type="NCBI Taxonomy" id="1979270"/>
    <lineage>
        <taxon>Bacteria</taxon>
        <taxon>Pseudomonadati</taxon>
        <taxon>Pseudomonadota</taxon>
        <taxon>Alphaproteobacteria</taxon>
        <taxon>Sphingomonadales</taxon>
        <taxon>Sphingomonadaceae</taxon>
        <taxon>Sphingomonas</taxon>
    </lineage>
</organism>
<evidence type="ECO:0000313" key="2">
    <source>
        <dbReference type="EMBL" id="RVT93466.1"/>
    </source>
</evidence>
<comment type="caution">
    <text evidence="2">The sequence shown here is derived from an EMBL/GenBank/DDBJ whole genome shotgun (WGS) entry which is preliminary data.</text>
</comment>
<protein>
    <submittedName>
        <fullName evidence="2">Uncharacterized protein</fullName>
    </submittedName>
</protein>
<dbReference type="RefSeq" id="WP_127742105.1">
    <property type="nucleotide sequence ID" value="NZ_SACN01000001.1"/>
</dbReference>